<evidence type="ECO:0000256" key="2">
    <source>
        <dbReference type="ARBA" id="ARBA00022692"/>
    </source>
</evidence>
<evidence type="ECO:0000256" key="1">
    <source>
        <dbReference type="ARBA" id="ARBA00004651"/>
    </source>
</evidence>
<dbReference type="PROSITE" id="PS50929">
    <property type="entry name" value="ABC_TM1F"/>
    <property type="match status" value="1"/>
</dbReference>
<keyword evidence="5 7" id="KW-1133">Transmembrane helix</keyword>
<dbReference type="InterPro" id="IPR036640">
    <property type="entry name" value="ABC1_TM_sf"/>
</dbReference>
<dbReference type="SUPFAM" id="SSF90123">
    <property type="entry name" value="ABC transporter transmembrane region"/>
    <property type="match status" value="1"/>
</dbReference>
<dbReference type="Proteomes" id="UP000749320">
    <property type="component" value="Unassembled WGS sequence"/>
</dbReference>
<dbReference type="PANTHER" id="PTHR24221">
    <property type="entry name" value="ATP-BINDING CASSETTE SUB-FAMILY B"/>
    <property type="match status" value="1"/>
</dbReference>
<dbReference type="InterPro" id="IPR003439">
    <property type="entry name" value="ABC_transporter-like_ATP-bd"/>
</dbReference>
<dbReference type="InterPro" id="IPR011527">
    <property type="entry name" value="ABC1_TM_dom"/>
</dbReference>
<dbReference type="GO" id="GO:0016887">
    <property type="term" value="F:ATP hydrolysis activity"/>
    <property type="evidence" value="ECO:0007669"/>
    <property type="project" value="InterPro"/>
</dbReference>
<evidence type="ECO:0000313" key="10">
    <source>
        <dbReference type="EMBL" id="HJF39685.1"/>
    </source>
</evidence>
<dbReference type="Pfam" id="PF00005">
    <property type="entry name" value="ABC_tran"/>
    <property type="match status" value="1"/>
</dbReference>
<dbReference type="SUPFAM" id="SSF52540">
    <property type="entry name" value="P-loop containing nucleoside triphosphate hydrolases"/>
    <property type="match status" value="1"/>
</dbReference>
<dbReference type="InterPro" id="IPR027417">
    <property type="entry name" value="P-loop_NTPase"/>
</dbReference>
<dbReference type="PROSITE" id="PS50893">
    <property type="entry name" value="ABC_TRANSPORTER_2"/>
    <property type="match status" value="1"/>
</dbReference>
<dbReference type="CDD" id="cd07346">
    <property type="entry name" value="ABC_6TM_exporters"/>
    <property type="match status" value="1"/>
</dbReference>
<evidence type="ECO:0000256" key="5">
    <source>
        <dbReference type="ARBA" id="ARBA00022989"/>
    </source>
</evidence>
<reference evidence="10" key="2">
    <citation type="submission" date="2021-09" db="EMBL/GenBank/DDBJ databases">
        <authorList>
            <person name="Gilroy R."/>
        </authorList>
    </citation>
    <scope>NUCLEOTIDE SEQUENCE</scope>
    <source>
        <strain evidence="10">CHK193-16274</strain>
    </source>
</reference>
<feature type="transmembrane region" description="Helical" evidence="7">
    <location>
        <begin position="69"/>
        <end position="86"/>
    </location>
</feature>
<feature type="transmembrane region" description="Helical" evidence="7">
    <location>
        <begin position="289"/>
        <end position="310"/>
    </location>
</feature>
<dbReference type="PANTHER" id="PTHR24221:SF654">
    <property type="entry name" value="ATP-BINDING CASSETTE SUB-FAMILY B MEMBER 6"/>
    <property type="match status" value="1"/>
</dbReference>
<dbReference type="SMART" id="SM00382">
    <property type="entry name" value="AAA"/>
    <property type="match status" value="1"/>
</dbReference>
<dbReference type="EMBL" id="DYWV01000068">
    <property type="protein sequence ID" value="HJF39685.1"/>
    <property type="molecule type" value="Genomic_DNA"/>
</dbReference>
<dbReference type="InterPro" id="IPR039421">
    <property type="entry name" value="Type_1_exporter"/>
</dbReference>
<dbReference type="Gene3D" id="3.40.50.300">
    <property type="entry name" value="P-loop containing nucleotide triphosphate hydrolases"/>
    <property type="match status" value="1"/>
</dbReference>
<dbReference type="GO" id="GO:0140359">
    <property type="term" value="F:ABC-type transporter activity"/>
    <property type="evidence" value="ECO:0007669"/>
    <property type="project" value="InterPro"/>
</dbReference>
<accession>A0A921KIK4</accession>
<dbReference type="InterPro" id="IPR003593">
    <property type="entry name" value="AAA+_ATPase"/>
</dbReference>
<evidence type="ECO:0000259" key="8">
    <source>
        <dbReference type="PROSITE" id="PS50893"/>
    </source>
</evidence>
<keyword evidence="6 7" id="KW-0472">Membrane</keyword>
<evidence type="ECO:0000259" key="9">
    <source>
        <dbReference type="PROSITE" id="PS50929"/>
    </source>
</evidence>
<dbReference type="AlphaFoldDB" id="A0A921KIK4"/>
<name>A0A921KIK4_9FIRM</name>
<gene>
    <name evidence="10" type="ORF">K8V91_02065</name>
</gene>
<dbReference type="GO" id="GO:0034040">
    <property type="term" value="F:ATPase-coupled lipid transmembrane transporter activity"/>
    <property type="evidence" value="ECO:0007669"/>
    <property type="project" value="TreeGrafter"/>
</dbReference>
<keyword evidence="2 7" id="KW-0812">Transmembrane</keyword>
<dbReference type="GO" id="GO:0005886">
    <property type="term" value="C:plasma membrane"/>
    <property type="evidence" value="ECO:0007669"/>
    <property type="project" value="UniProtKB-SubCell"/>
</dbReference>
<dbReference type="RefSeq" id="WP_191376412.1">
    <property type="nucleotide sequence ID" value="NZ_CAJFOD010000106.1"/>
</dbReference>
<comment type="caution">
    <text evidence="10">The sequence shown here is derived from an EMBL/GenBank/DDBJ whole genome shotgun (WGS) entry which is preliminary data.</text>
</comment>
<keyword evidence="4 10" id="KW-0067">ATP-binding</keyword>
<feature type="transmembrane region" description="Helical" evidence="7">
    <location>
        <begin position="252"/>
        <end position="277"/>
    </location>
</feature>
<evidence type="ECO:0000256" key="7">
    <source>
        <dbReference type="SAM" id="Phobius"/>
    </source>
</evidence>
<keyword evidence="3" id="KW-0547">Nucleotide-binding</keyword>
<feature type="transmembrane region" description="Helical" evidence="7">
    <location>
        <begin position="151"/>
        <end position="168"/>
    </location>
</feature>
<protein>
    <submittedName>
        <fullName evidence="10">ABC transporter ATP-binding protein/permease</fullName>
    </submittedName>
</protein>
<proteinExistence type="predicted"/>
<evidence type="ECO:0000256" key="3">
    <source>
        <dbReference type="ARBA" id="ARBA00022741"/>
    </source>
</evidence>
<feature type="domain" description="ABC transporter" evidence="8">
    <location>
        <begin position="354"/>
        <end position="574"/>
    </location>
</feature>
<evidence type="ECO:0000256" key="4">
    <source>
        <dbReference type="ARBA" id="ARBA00022840"/>
    </source>
</evidence>
<reference evidence="10" key="1">
    <citation type="journal article" date="2021" name="PeerJ">
        <title>Extensive microbial diversity within the chicken gut microbiome revealed by metagenomics and culture.</title>
        <authorList>
            <person name="Gilroy R."/>
            <person name="Ravi A."/>
            <person name="Getino M."/>
            <person name="Pursley I."/>
            <person name="Horton D.L."/>
            <person name="Alikhan N.F."/>
            <person name="Baker D."/>
            <person name="Gharbi K."/>
            <person name="Hall N."/>
            <person name="Watson M."/>
            <person name="Adriaenssens E.M."/>
            <person name="Foster-Nyarko E."/>
            <person name="Jarju S."/>
            <person name="Secka A."/>
            <person name="Antonio M."/>
            <person name="Oren A."/>
            <person name="Chaudhuri R.R."/>
            <person name="La Ragione R."/>
            <person name="Hildebrand F."/>
            <person name="Pallen M.J."/>
        </authorList>
    </citation>
    <scope>NUCLEOTIDE SEQUENCE</scope>
    <source>
        <strain evidence="10">CHK193-16274</strain>
    </source>
</reference>
<evidence type="ECO:0000256" key="6">
    <source>
        <dbReference type="ARBA" id="ARBA00023136"/>
    </source>
</evidence>
<feature type="transmembrane region" description="Helical" evidence="7">
    <location>
        <begin position="174"/>
        <end position="191"/>
    </location>
</feature>
<sequence>MRVLKRLQKNNFKDIKNEVIWMYGYVKKYRLSLIFYICAGVLAILISFLTSFVSKKLIDVLTGFETGKIGFFSSLLVTIMILKIVIDGGVKRIGAKIEITIYNQIQSDVYLKVMGSSWENLNDFRSGDLINRLNSDVNIVAGNVINWLPSTVIKFTQFIGAFMVILYYDPIMSLFALASAPLTLFFSKFLMKKMRKYNQEIRELSSETMAFHNDSFSNLQTIKAFGLTDYFVQSFSKVQENYRDKFLDFNKFSIYTSSIMSVFSVVVSIGCFGWGMYRLWLGEISYGTMILFIQMASYLSNSFSGLIGLIPRAINATTSAGRIIKITDLPKEEFYEIKLDEIKKDMIYNNGLKLVIDNMDFSYIDDKNVFKQISLIVEPGETVAIVGPSGEGKTTLMRILLGLTSPQKGECKLIDKMGNEYPISSSTRQFFGYVPQGNTILPGTVKENMLMMNPEASDDEIFNALKKACANEFITDLNERIGEKGKGFSEGQAQRLSIAMALLRPAPILLFDEATAALDVFHARKVITNIMTRNKNQTCIITTHRYSILSICDHVYQIKNNQLIKLDHDAIVQLERIF</sequence>
<comment type="subcellular location">
    <subcellularLocation>
        <location evidence="1">Cell membrane</location>
        <topology evidence="1">Multi-pass membrane protein</topology>
    </subcellularLocation>
</comment>
<feature type="transmembrane region" description="Helical" evidence="7">
    <location>
        <begin position="31"/>
        <end position="49"/>
    </location>
</feature>
<organism evidence="10 11">
    <name type="scientific">Thomasclavelia spiroformis</name>
    <dbReference type="NCBI Taxonomy" id="29348"/>
    <lineage>
        <taxon>Bacteria</taxon>
        <taxon>Bacillati</taxon>
        <taxon>Bacillota</taxon>
        <taxon>Erysipelotrichia</taxon>
        <taxon>Erysipelotrichales</taxon>
        <taxon>Coprobacillaceae</taxon>
        <taxon>Thomasclavelia</taxon>
    </lineage>
</organism>
<dbReference type="GO" id="GO:0005524">
    <property type="term" value="F:ATP binding"/>
    <property type="evidence" value="ECO:0007669"/>
    <property type="project" value="UniProtKB-KW"/>
</dbReference>
<dbReference type="Gene3D" id="1.20.1560.10">
    <property type="entry name" value="ABC transporter type 1, transmembrane domain"/>
    <property type="match status" value="1"/>
</dbReference>
<feature type="domain" description="ABC transmembrane type-1" evidence="9">
    <location>
        <begin position="34"/>
        <end position="315"/>
    </location>
</feature>
<evidence type="ECO:0000313" key="11">
    <source>
        <dbReference type="Proteomes" id="UP000749320"/>
    </source>
</evidence>
<dbReference type="Pfam" id="PF00664">
    <property type="entry name" value="ABC_membrane"/>
    <property type="match status" value="1"/>
</dbReference>